<comment type="similarity">
    <text evidence="2">Belongs to the TrkH potassium transport family. HKT (TC 2.A.38.3) subfamily.</text>
</comment>
<keyword evidence="5 8" id="KW-1133">Transmembrane helix</keyword>
<dbReference type="GO" id="GO:0016020">
    <property type="term" value="C:membrane"/>
    <property type="evidence" value="ECO:0007669"/>
    <property type="project" value="UniProtKB-SubCell"/>
</dbReference>
<dbReference type="InterPro" id="IPR051143">
    <property type="entry name" value="TrkH_K-transport"/>
</dbReference>
<dbReference type="PANTHER" id="PTHR31064">
    <property type="entry name" value="POTASSIUM TRANSPORT PROTEIN DDB_G0292412-RELATED"/>
    <property type="match status" value="1"/>
</dbReference>
<reference evidence="10" key="1">
    <citation type="journal article" date="2024" name="IScience">
        <title>Strigolactones Initiate the Formation of Haustorium-like Structures in Castilleja.</title>
        <authorList>
            <person name="Buerger M."/>
            <person name="Peterson D."/>
            <person name="Chory J."/>
        </authorList>
    </citation>
    <scope>NUCLEOTIDE SEQUENCE [LARGE SCALE GENOMIC DNA]</scope>
</reference>
<keyword evidence="4 8" id="KW-0812">Transmembrane</keyword>
<comment type="subcellular location">
    <subcellularLocation>
        <location evidence="1">Membrane</location>
        <topology evidence="1">Multi-pass membrane protein</topology>
    </subcellularLocation>
</comment>
<evidence type="ECO:0000256" key="5">
    <source>
        <dbReference type="ARBA" id="ARBA00022989"/>
    </source>
</evidence>
<feature type="transmembrane region" description="Helical" evidence="8">
    <location>
        <begin position="430"/>
        <end position="448"/>
    </location>
</feature>
<feature type="transmembrane region" description="Helical" evidence="8">
    <location>
        <begin position="347"/>
        <end position="367"/>
    </location>
</feature>
<evidence type="ECO:0000256" key="1">
    <source>
        <dbReference type="ARBA" id="ARBA00004141"/>
    </source>
</evidence>
<dbReference type="Pfam" id="PF02386">
    <property type="entry name" value="TrkH"/>
    <property type="match status" value="1"/>
</dbReference>
<gene>
    <name evidence="9" type="ORF">CASFOL_013649</name>
</gene>
<dbReference type="GO" id="GO:0030001">
    <property type="term" value="P:metal ion transport"/>
    <property type="evidence" value="ECO:0007669"/>
    <property type="project" value="UniProtKB-ARBA"/>
</dbReference>
<evidence type="ECO:0000256" key="7">
    <source>
        <dbReference type="ARBA" id="ARBA00023136"/>
    </source>
</evidence>
<keyword evidence="7 8" id="KW-0472">Membrane</keyword>
<name>A0ABD3DPI0_9LAMI</name>
<evidence type="ECO:0000256" key="3">
    <source>
        <dbReference type="ARBA" id="ARBA00022448"/>
    </source>
</evidence>
<dbReference type="PANTHER" id="PTHR31064:SF38">
    <property type="entry name" value="CATION TRANSPORTER HKT1_4-RELATED"/>
    <property type="match status" value="1"/>
</dbReference>
<dbReference type="Proteomes" id="UP001632038">
    <property type="component" value="Unassembled WGS sequence"/>
</dbReference>
<accession>A0ABD3DPI0</accession>
<evidence type="ECO:0000313" key="9">
    <source>
        <dbReference type="EMBL" id="KAL3642834.1"/>
    </source>
</evidence>
<feature type="transmembrane region" description="Helical" evidence="8">
    <location>
        <begin position="161"/>
        <end position="185"/>
    </location>
</feature>
<feature type="transmembrane region" description="Helical" evidence="8">
    <location>
        <begin position="282"/>
        <end position="308"/>
    </location>
</feature>
<evidence type="ECO:0000256" key="8">
    <source>
        <dbReference type="SAM" id="Phobius"/>
    </source>
</evidence>
<protein>
    <submittedName>
        <fullName evidence="9">Uncharacterized protein</fullName>
    </submittedName>
</protein>
<organism evidence="9 10">
    <name type="scientific">Castilleja foliolosa</name>
    <dbReference type="NCBI Taxonomy" id="1961234"/>
    <lineage>
        <taxon>Eukaryota</taxon>
        <taxon>Viridiplantae</taxon>
        <taxon>Streptophyta</taxon>
        <taxon>Embryophyta</taxon>
        <taxon>Tracheophyta</taxon>
        <taxon>Spermatophyta</taxon>
        <taxon>Magnoliopsida</taxon>
        <taxon>eudicotyledons</taxon>
        <taxon>Gunneridae</taxon>
        <taxon>Pentapetalae</taxon>
        <taxon>asterids</taxon>
        <taxon>lamiids</taxon>
        <taxon>Lamiales</taxon>
        <taxon>Orobanchaceae</taxon>
        <taxon>Pedicularideae</taxon>
        <taxon>Castillejinae</taxon>
        <taxon>Castilleja</taxon>
    </lineage>
</organism>
<keyword evidence="6" id="KW-0406">Ion transport</keyword>
<evidence type="ECO:0000256" key="2">
    <source>
        <dbReference type="ARBA" id="ARBA00010864"/>
    </source>
</evidence>
<proteinExistence type="inferred from homology"/>
<feature type="transmembrane region" description="Helical" evidence="8">
    <location>
        <begin position="235"/>
        <end position="261"/>
    </location>
</feature>
<dbReference type="EMBL" id="JAVIJP010000016">
    <property type="protein sequence ID" value="KAL3642834.1"/>
    <property type="molecule type" value="Genomic_DNA"/>
</dbReference>
<dbReference type="InterPro" id="IPR003445">
    <property type="entry name" value="Cat_transpt"/>
</dbReference>
<evidence type="ECO:0000313" key="10">
    <source>
        <dbReference type="Proteomes" id="UP001632038"/>
    </source>
</evidence>
<keyword evidence="3" id="KW-0813">Transport</keyword>
<feature type="transmembrane region" description="Helical" evidence="8">
    <location>
        <begin position="400"/>
        <end position="418"/>
    </location>
</feature>
<sequence length="506" mass="56664">MKTFINLCKNMNKHISFTPPSFRDLQSSLLHNILILHSNPFYLELIYFITLSSIGFLALKSTKPRTPNIKPNDINLFFTSVSASTISSMSTVEMEAFTNAQLVVLTILMFLGGEVFTSMLGLHLKGAKKEKTYDDVNTHIELGIIRVDKNPDMKLKKTIKILAYLVTCYLLVTHTIGSVLVAVYFSAIPSAKKVLKTKGIKLLTFSIFTTVSTFSNCGFVPTNENMVAFRGNSGLLLILIPQILMGNTLYPVFLRLSVWVMTKMTMRSEFKYVLENNRKVGYGHLLPGLDIVCLGMTALGCIVVQMVLFCALEWSAESVGGGGLSVYEKVVGILFQVVNSRHTGESVFDLSAVSPAILVMFVLMMYLPPYTSYLPIEQAENAATITEQKKTTNKGFWEHILFSQLSYLFIFVFLICITERHKMKTDPLNFNLLSIVVEVVSAYGNVGFSVGYSCERRINLDGDCKDAWYGFVGKWSDEGKFLLIIVMFFGRLKKFNKRGGKAWSLA</sequence>
<evidence type="ECO:0000256" key="6">
    <source>
        <dbReference type="ARBA" id="ARBA00023065"/>
    </source>
</evidence>
<keyword evidence="10" id="KW-1185">Reference proteome</keyword>
<evidence type="ECO:0000256" key="4">
    <source>
        <dbReference type="ARBA" id="ARBA00022692"/>
    </source>
</evidence>
<dbReference type="AlphaFoldDB" id="A0ABD3DPI0"/>
<feature type="transmembrane region" description="Helical" evidence="8">
    <location>
        <begin position="41"/>
        <end position="59"/>
    </location>
</feature>
<comment type="caution">
    <text evidence="9">The sequence shown here is derived from an EMBL/GenBank/DDBJ whole genome shotgun (WGS) entry which is preliminary data.</text>
</comment>
<feature type="transmembrane region" description="Helical" evidence="8">
    <location>
        <begin position="102"/>
        <end position="122"/>
    </location>
</feature>